<gene>
    <name evidence="3" type="ORF">CKO13_01560</name>
</gene>
<dbReference type="InterPro" id="IPR013491">
    <property type="entry name" value="Tape_meas_N"/>
</dbReference>
<evidence type="ECO:0000313" key="4">
    <source>
        <dbReference type="Proteomes" id="UP000738126"/>
    </source>
</evidence>
<evidence type="ECO:0000256" key="1">
    <source>
        <dbReference type="SAM" id="Coils"/>
    </source>
</evidence>
<dbReference type="InterPro" id="IPR053058">
    <property type="entry name" value="Mulikevirus_tape_measure"/>
</dbReference>
<name>A0ABS1E430_9GAMM</name>
<evidence type="ECO:0000259" key="2">
    <source>
        <dbReference type="Pfam" id="PF20155"/>
    </source>
</evidence>
<dbReference type="Proteomes" id="UP000738126">
    <property type="component" value="Unassembled WGS sequence"/>
</dbReference>
<feature type="coiled-coil region" evidence="1">
    <location>
        <begin position="47"/>
        <end position="81"/>
    </location>
</feature>
<dbReference type="Gene3D" id="1.10.287.1490">
    <property type="match status" value="1"/>
</dbReference>
<proteinExistence type="predicted"/>
<dbReference type="Pfam" id="PF20155">
    <property type="entry name" value="TMP_3"/>
    <property type="match status" value="1"/>
</dbReference>
<organism evidence="3 4">
    <name type="scientific">Halorhodospira neutriphila</name>
    <dbReference type="NCBI Taxonomy" id="168379"/>
    <lineage>
        <taxon>Bacteria</taxon>
        <taxon>Pseudomonadati</taxon>
        <taxon>Pseudomonadota</taxon>
        <taxon>Gammaproteobacteria</taxon>
        <taxon>Chromatiales</taxon>
        <taxon>Ectothiorhodospiraceae</taxon>
        <taxon>Halorhodospira</taxon>
    </lineage>
</organism>
<dbReference type="PANTHER" id="PTHR38812">
    <property type="entry name" value="MU-LIKE PROPHAGE FLUMU PROTEIN GP42"/>
    <property type="match status" value="1"/>
</dbReference>
<reference evidence="3 4" key="1">
    <citation type="journal article" date="2020" name="Microorganisms">
        <title>Osmotic Adaptation and Compatible Solute Biosynthesis of Phototrophic Bacteria as Revealed from Genome Analyses.</title>
        <authorList>
            <person name="Imhoff J.F."/>
            <person name="Rahn T."/>
            <person name="Kunzel S."/>
            <person name="Keller A."/>
            <person name="Neulinger S.C."/>
        </authorList>
    </citation>
    <scope>NUCLEOTIDE SEQUENCE [LARGE SCALE GENOMIC DNA]</scope>
    <source>
        <strain evidence="3 4">DSM 15116</strain>
    </source>
</reference>
<accession>A0ABS1E430</accession>
<evidence type="ECO:0000313" key="3">
    <source>
        <dbReference type="EMBL" id="MBK1725728.1"/>
    </source>
</evidence>
<dbReference type="PANTHER" id="PTHR38812:SF2">
    <property type="entry name" value="MU-LIKE PROPHAGE FLUMU PROTEIN GP42"/>
    <property type="match status" value="1"/>
</dbReference>
<dbReference type="EMBL" id="NRSH01000007">
    <property type="protein sequence ID" value="MBK1725728.1"/>
    <property type="molecule type" value="Genomic_DNA"/>
</dbReference>
<keyword evidence="1" id="KW-0175">Coiled coil</keyword>
<protein>
    <recommendedName>
        <fullName evidence="2">Tape measure protein N-terminal domain-containing protein</fullName>
    </recommendedName>
</protein>
<sequence length="651" mass="71616">MVARLADKVSAPARRIREASGGMAGSLQRTRDELRRVQAQQRKTGQLQSYNQRIRDHAEQLDQANERLAQLKRQYRDTERPTKTLQKQMAAAGKRVSKLSSRHTELRKEAHQVRKALQDEGVDTAKLGDEQTRLNRRAQDLTQSLERQRRVAGRLSSLKSALGSGWERISGRIGRLARFGAWGGGAAAAGTSALGYQAMQAAGGREDFITTLRTIEGSAEAARKASEWVDEFATKTPYQLAEVREAYTKLRAYGMDPTNGLLRTLGDTSAAMGKRIIDSVEAIADAVNGENERLKEFGIKASTSGDLITYRYTDAQGRQQMAQVLKDDRDMIRQTLTRIWRERFGGAMEARSRTWNGMISNLRDQWTRFLNEVAASGPMEELKGNLRSLLRMLNRASEDGRLDRWAEQAGEHIVDAIQTTKELSRWLIKTSGQLQDTAYQLKEWAGSWQTLGIAAAVAYLVGPGGLVAGLRQTSGLLAGLARLATAHPLAALVIGIAGAAATVITQWDHVRSWFSDFFDWLERRFGRLGEIAGRLEGPGKMLVSPIMTWLDEAKAFGSRLSEVSWTPGSPSAGDAPVQPGVPGAPPIGQPLTAGPGAIAPLSPQVNVHVQAPPGSDEYRVGQIAGEAARKEVERLMRQQESRRRGRLIDPE</sequence>
<comment type="caution">
    <text evidence="3">The sequence shown here is derived from an EMBL/GenBank/DDBJ whole genome shotgun (WGS) entry which is preliminary data.</text>
</comment>
<feature type="domain" description="Tape measure protein N-terminal" evidence="2">
    <location>
        <begin position="198"/>
        <end position="374"/>
    </location>
</feature>
<keyword evidence="4" id="KW-1185">Reference proteome</keyword>